<dbReference type="Proteomes" id="UP000215914">
    <property type="component" value="Chromosome 5"/>
</dbReference>
<name>A0A251UNV7_HELAN</name>
<accession>A0A251UNV7</accession>
<dbReference type="EMBL" id="CM007894">
    <property type="protein sequence ID" value="OTG25070.1"/>
    <property type="molecule type" value="Genomic_DNA"/>
</dbReference>
<dbReference type="AlphaFoldDB" id="A0A251UNV7"/>
<dbReference type="EMBL" id="MNCJ02000320">
    <property type="protein sequence ID" value="KAF5805145.1"/>
    <property type="molecule type" value="Genomic_DNA"/>
</dbReference>
<reference evidence="1 3" key="1">
    <citation type="journal article" date="2017" name="Nature">
        <title>The sunflower genome provides insights into oil metabolism, flowering and Asterid evolution.</title>
        <authorList>
            <person name="Badouin H."/>
            <person name="Gouzy J."/>
            <person name="Grassa C.J."/>
            <person name="Murat F."/>
            <person name="Staton S.E."/>
            <person name="Cottret L."/>
            <person name="Lelandais-Briere C."/>
            <person name="Owens G.L."/>
            <person name="Carrere S."/>
            <person name="Mayjonade B."/>
            <person name="Legrand L."/>
            <person name="Gill N."/>
            <person name="Kane N.C."/>
            <person name="Bowers J.E."/>
            <person name="Hubner S."/>
            <person name="Bellec A."/>
            <person name="Berard A."/>
            <person name="Berges H."/>
            <person name="Blanchet N."/>
            <person name="Boniface M.C."/>
            <person name="Brunel D."/>
            <person name="Catrice O."/>
            <person name="Chaidir N."/>
            <person name="Claudel C."/>
            <person name="Donnadieu C."/>
            <person name="Faraut T."/>
            <person name="Fievet G."/>
            <person name="Helmstetter N."/>
            <person name="King M."/>
            <person name="Knapp S.J."/>
            <person name="Lai Z."/>
            <person name="Le Paslier M.C."/>
            <person name="Lippi Y."/>
            <person name="Lorenzon L."/>
            <person name="Mandel J.R."/>
            <person name="Marage G."/>
            <person name="Marchand G."/>
            <person name="Marquand E."/>
            <person name="Bret-Mestries E."/>
            <person name="Morien E."/>
            <person name="Nambeesan S."/>
            <person name="Nguyen T."/>
            <person name="Pegot-Espagnet P."/>
            <person name="Pouilly N."/>
            <person name="Raftis F."/>
            <person name="Sallet E."/>
            <person name="Schiex T."/>
            <person name="Thomas J."/>
            <person name="Vandecasteele C."/>
            <person name="Vares D."/>
            <person name="Vear F."/>
            <person name="Vautrin S."/>
            <person name="Crespi M."/>
            <person name="Mangin B."/>
            <person name="Burke J.M."/>
            <person name="Salse J."/>
            <person name="Munos S."/>
            <person name="Vincourt P."/>
            <person name="Rieseberg L.H."/>
            <person name="Langlade N.B."/>
        </authorList>
    </citation>
    <scope>NUCLEOTIDE SEQUENCE [LARGE SCALE GENOMIC DNA]</scope>
    <source>
        <strain evidence="3">cv. SF193</strain>
        <tissue evidence="1">Leaves</tissue>
    </source>
</reference>
<protein>
    <submittedName>
        <fullName evidence="2">Uncharacterized protein</fullName>
    </submittedName>
</protein>
<gene>
    <name evidence="2" type="ORF">HannXRQ_Chr05g0143651</name>
    <name evidence="1" type="ORF">HanXRQr2_Chr05g0205681</name>
</gene>
<organism evidence="2 3">
    <name type="scientific">Helianthus annuus</name>
    <name type="common">Common sunflower</name>
    <dbReference type="NCBI Taxonomy" id="4232"/>
    <lineage>
        <taxon>Eukaryota</taxon>
        <taxon>Viridiplantae</taxon>
        <taxon>Streptophyta</taxon>
        <taxon>Embryophyta</taxon>
        <taxon>Tracheophyta</taxon>
        <taxon>Spermatophyta</taxon>
        <taxon>Magnoliopsida</taxon>
        <taxon>eudicotyledons</taxon>
        <taxon>Gunneridae</taxon>
        <taxon>Pentapetalae</taxon>
        <taxon>asterids</taxon>
        <taxon>campanulids</taxon>
        <taxon>Asterales</taxon>
        <taxon>Asteraceae</taxon>
        <taxon>Asteroideae</taxon>
        <taxon>Heliantheae alliance</taxon>
        <taxon>Heliantheae</taxon>
        <taxon>Helianthus</taxon>
    </lineage>
</organism>
<keyword evidence="3" id="KW-1185">Reference proteome</keyword>
<reference evidence="1" key="3">
    <citation type="submission" date="2020-06" db="EMBL/GenBank/DDBJ databases">
        <title>Helianthus annuus Genome sequencing and assembly Release 2.</title>
        <authorList>
            <person name="Gouzy J."/>
            <person name="Langlade N."/>
            <person name="Munos S."/>
        </authorList>
    </citation>
    <scope>NUCLEOTIDE SEQUENCE</scope>
    <source>
        <tissue evidence="1">Leaves</tissue>
    </source>
</reference>
<sequence length="68" mass="7952">MVTEWRSLKELTLFSDLSLGWIFSLNESFCLTGYNLRVFELKGHICDEKGGINYQLRQNGWYKCLDGN</sequence>
<dbReference type="InParanoid" id="A0A251UNV7"/>
<proteinExistence type="predicted"/>
<evidence type="ECO:0000313" key="3">
    <source>
        <dbReference type="Proteomes" id="UP000215914"/>
    </source>
</evidence>
<dbReference type="Gramene" id="mRNA:HanXRQr2_Chr05g0205681">
    <property type="protein sequence ID" value="CDS:HanXRQr2_Chr05g0205681.1"/>
    <property type="gene ID" value="HanXRQr2_Chr05g0205681"/>
</dbReference>
<evidence type="ECO:0000313" key="2">
    <source>
        <dbReference type="EMBL" id="OTG25070.1"/>
    </source>
</evidence>
<reference evidence="2" key="2">
    <citation type="submission" date="2017-02" db="EMBL/GenBank/DDBJ databases">
        <title>Sunflower complete genome.</title>
        <authorList>
            <person name="Langlade N."/>
            <person name="Munos S."/>
        </authorList>
    </citation>
    <scope>NUCLEOTIDE SEQUENCE [LARGE SCALE GENOMIC DNA]</scope>
    <source>
        <tissue evidence="2">Leaves</tissue>
    </source>
</reference>
<evidence type="ECO:0000313" key="1">
    <source>
        <dbReference type="EMBL" id="KAF5805145.1"/>
    </source>
</evidence>